<reference evidence="1 2" key="1">
    <citation type="submission" date="2019-07" db="EMBL/GenBank/DDBJ databases">
        <authorList>
            <person name="Friedrich A."/>
            <person name="Schacherer J."/>
        </authorList>
    </citation>
    <scope>NUCLEOTIDE SEQUENCE [LARGE SCALE GENOMIC DNA]</scope>
</reference>
<keyword evidence="2" id="KW-1185">Reference proteome</keyword>
<sequence>MPEFSKEGWDISAQQLRGLLYLAQSRKEAKSYIAREKVVKMANIKEVNENAESKKVGKSVDEKKENDRITDELRDKSVSSRLRELTRYYTKAEDVILGTLEFGIDQFDNFILLQTFIPRLRQKNKGRVGRIINILVRHLSRFYIVVILINCRRLVVRLIKVNKIVRQLELQCRIMSHQSIVPDFQIPKHLKDTLMQLYTMKVKVVVELVGYLGELMLNLDMVWKKMHIPARVKKLLSVLSWIVGIYRFTKDADDDAKMDSNLAQISDRYC</sequence>
<protein>
    <submittedName>
        <fullName evidence="1">DEBR0S3_08922g1_1</fullName>
    </submittedName>
</protein>
<evidence type="ECO:0000313" key="2">
    <source>
        <dbReference type="Proteomes" id="UP000478008"/>
    </source>
</evidence>
<evidence type="ECO:0000313" key="1">
    <source>
        <dbReference type="EMBL" id="VUG18368.1"/>
    </source>
</evidence>
<name>A0A7D9H1P9_DEKBR</name>
<dbReference type="EMBL" id="CABFWN010000003">
    <property type="protein sequence ID" value="VUG18368.1"/>
    <property type="molecule type" value="Genomic_DNA"/>
</dbReference>
<proteinExistence type="predicted"/>
<dbReference type="Proteomes" id="UP000478008">
    <property type="component" value="Unassembled WGS sequence"/>
</dbReference>
<accession>A0A7D9H1P9</accession>
<dbReference type="AlphaFoldDB" id="A0A7D9H1P9"/>
<gene>
    <name evidence="1" type="ORF">DEBR0S3_08922G</name>
</gene>
<organism evidence="1 2">
    <name type="scientific">Dekkera bruxellensis</name>
    <name type="common">Brettanomyces custersii</name>
    <dbReference type="NCBI Taxonomy" id="5007"/>
    <lineage>
        <taxon>Eukaryota</taxon>
        <taxon>Fungi</taxon>
        <taxon>Dikarya</taxon>
        <taxon>Ascomycota</taxon>
        <taxon>Saccharomycotina</taxon>
        <taxon>Pichiomycetes</taxon>
        <taxon>Pichiales</taxon>
        <taxon>Pichiaceae</taxon>
        <taxon>Brettanomyces</taxon>
    </lineage>
</organism>